<evidence type="ECO:0000313" key="2">
    <source>
        <dbReference type="Proteomes" id="UP000606786"/>
    </source>
</evidence>
<protein>
    <submittedName>
        <fullName evidence="1">(Mediterranean fruit fly) hypothetical protein</fullName>
    </submittedName>
</protein>
<name>A0A811UVU1_CERCA</name>
<keyword evidence="2" id="KW-1185">Reference proteome</keyword>
<dbReference type="AlphaFoldDB" id="A0A811UVU1"/>
<gene>
    <name evidence="1" type="ORF">CCAP1982_LOCUS10297</name>
</gene>
<sequence>MCLYEHKVLGTIKLDIYRSYSEKVVENQGAFFTTLSIPLEDVPAQTPEININVHMFKKIFGMAERIVSHADNRKRHLDRRWLERVRLSSYIIPGRTQEKHHGINLNCSNSGVIV</sequence>
<reference evidence="1" key="1">
    <citation type="submission" date="2020-11" db="EMBL/GenBank/DDBJ databases">
        <authorList>
            <person name="Whitehead M."/>
        </authorList>
    </citation>
    <scope>NUCLEOTIDE SEQUENCE</scope>
    <source>
        <strain evidence="1">EGII</strain>
    </source>
</reference>
<comment type="caution">
    <text evidence="1">The sequence shown here is derived from an EMBL/GenBank/DDBJ whole genome shotgun (WGS) entry which is preliminary data.</text>
</comment>
<accession>A0A811UVU1</accession>
<proteinExistence type="predicted"/>
<dbReference type="EMBL" id="CAJHJT010000023">
    <property type="protein sequence ID" value="CAD7001806.1"/>
    <property type="molecule type" value="Genomic_DNA"/>
</dbReference>
<evidence type="ECO:0000313" key="1">
    <source>
        <dbReference type="EMBL" id="CAD7001806.1"/>
    </source>
</evidence>
<organism evidence="1 2">
    <name type="scientific">Ceratitis capitata</name>
    <name type="common">Mediterranean fruit fly</name>
    <name type="synonym">Tephritis capitata</name>
    <dbReference type="NCBI Taxonomy" id="7213"/>
    <lineage>
        <taxon>Eukaryota</taxon>
        <taxon>Metazoa</taxon>
        <taxon>Ecdysozoa</taxon>
        <taxon>Arthropoda</taxon>
        <taxon>Hexapoda</taxon>
        <taxon>Insecta</taxon>
        <taxon>Pterygota</taxon>
        <taxon>Neoptera</taxon>
        <taxon>Endopterygota</taxon>
        <taxon>Diptera</taxon>
        <taxon>Brachycera</taxon>
        <taxon>Muscomorpha</taxon>
        <taxon>Tephritoidea</taxon>
        <taxon>Tephritidae</taxon>
        <taxon>Ceratitis</taxon>
        <taxon>Ceratitis</taxon>
    </lineage>
</organism>
<dbReference type="Proteomes" id="UP000606786">
    <property type="component" value="Unassembled WGS sequence"/>
</dbReference>